<evidence type="ECO:0000256" key="5">
    <source>
        <dbReference type="ARBA" id="ARBA00022617"/>
    </source>
</evidence>
<organism evidence="15 16">
    <name type="scientific">Rhodoferax sediminis</name>
    <dbReference type="NCBI Taxonomy" id="2509614"/>
    <lineage>
        <taxon>Bacteria</taxon>
        <taxon>Pseudomonadati</taxon>
        <taxon>Pseudomonadota</taxon>
        <taxon>Betaproteobacteria</taxon>
        <taxon>Burkholderiales</taxon>
        <taxon>Comamonadaceae</taxon>
        <taxon>Rhodoferax</taxon>
    </lineage>
</organism>
<keyword evidence="10" id="KW-0408">Iron</keyword>
<feature type="transmembrane region" description="Helical" evidence="13">
    <location>
        <begin position="219"/>
        <end position="237"/>
    </location>
</feature>
<evidence type="ECO:0000256" key="6">
    <source>
        <dbReference type="ARBA" id="ARBA00022692"/>
    </source>
</evidence>
<dbReference type="EMBL" id="CP035503">
    <property type="protein sequence ID" value="QDL39201.1"/>
    <property type="molecule type" value="Genomic_DNA"/>
</dbReference>
<keyword evidence="8" id="KW-0249">Electron transport</keyword>
<evidence type="ECO:0000256" key="8">
    <source>
        <dbReference type="ARBA" id="ARBA00022982"/>
    </source>
</evidence>
<comment type="similarity">
    <text evidence="12">Belongs to the cytochrome b561 family.</text>
</comment>
<reference evidence="15 16" key="1">
    <citation type="submission" date="2019-01" db="EMBL/GenBank/DDBJ databases">
        <title>Genomic insights into a novel species Rhodoferax sp.</title>
        <authorList>
            <person name="Jin L."/>
        </authorList>
    </citation>
    <scope>NUCLEOTIDE SEQUENCE [LARGE SCALE GENOMIC DNA]</scope>
    <source>
        <strain evidence="15 16">CHu59-6-5</strain>
    </source>
</reference>
<keyword evidence="3" id="KW-0813">Transport</keyword>
<comment type="cofactor">
    <cofactor evidence="1">
        <name>heme b</name>
        <dbReference type="ChEBI" id="CHEBI:60344"/>
    </cofactor>
</comment>
<dbReference type="SUPFAM" id="SSF81342">
    <property type="entry name" value="Transmembrane di-heme cytochromes"/>
    <property type="match status" value="1"/>
</dbReference>
<feature type="transmembrane region" description="Helical" evidence="13">
    <location>
        <begin position="191"/>
        <end position="212"/>
    </location>
</feature>
<evidence type="ECO:0000256" key="1">
    <source>
        <dbReference type="ARBA" id="ARBA00001970"/>
    </source>
</evidence>
<feature type="transmembrane region" description="Helical" evidence="13">
    <location>
        <begin position="119"/>
        <end position="138"/>
    </location>
</feature>
<dbReference type="InterPro" id="IPR016174">
    <property type="entry name" value="Di-haem_cyt_TM"/>
</dbReference>
<dbReference type="Pfam" id="PF01292">
    <property type="entry name" value="Ni_hydr_CYTB"/>
    <property type="match status" value="1"/>
</dbReference>
<evidence type="ECO:0000256" key="12">
    <source>
        <dbReference type="ARBA" id="ARBA00037975"/>
    </source>
</evidence>
<evidence type="ECO:0000256" key="7">
    <source>
        <dbReference type="ARBA" id="ARBA00022723"/>
    </source>
</evidence>
<keyword evidence="4" id="KW-1003">Cell membrane</keyword>
<dbReference type="GO" id="GO:0020037">
    <property type="term" value="F:heme binding"/>
    <property type="evidence" value="ECO:0007669"/>
    <property type="project" value="TreeGrafter"/>
</dbReference>
<keyword evidence="6 13" id="KW-0812">Transmembrane</keyword>
<sequence length="286" mass="31111">MGAAASLRVLVLRSTKPDPGAALILFEAVVYRALAVPAAGLRLTLHCTVADREAHEKMGFNETRGRCTDPLCRRPGRAALTHALQQPRGIAMLHDHNSRSIGPAQGALAVQGYSPAAKLLHWLVVLLVLTQFLTAILMPEIGPDTVPATLIGLHFSFGVLILVVMAIRFIYRLLYPAPLDMPGSPAWERWAAHATHLAFYFILLVGPFLGWASASAHKLAVNVFGIISLPAIAAPKARWALTAGDIHAYMMWVLLALIALHAAAAFYHHLFVRDGVLQRMLPARRD</sequence>
<keyword evidence="5" id="KW-0349">Heme</keyword>
<dbReference type="GO" id="GO:0005886">
    <property type="term" value="C:plasma membrane"/>
    <property type="evidence" value="ECO:0007669"/>
    <property type="project" value="UniProtKB-SubCell"/>
</dbReference>
<dbReference type="GO" id="GO:0022904">
    <property type="term" value="P:respiratory electron transport chain"/>
    <property type="evidence" value="ECO:0007669"/>
    <property type="project" value="InterPro"/>
</dbReference>
<comment type="subcellular location">
    <subcellularLocation>
        <location evidence="2">Cell membrane</location>
        <topology evidence="2">Multi-pass membrane protein</topology>
    </subcellularLocation>
</comment>
<name>A0A515DFL4_9BURK</name>
<dbReference type="Proteomes" id="UP000316798">
    <property type="component" value="Chromosome"/>
</dbReference>
<dbReference type="GO" id="GO:0009055">
    <property type="term" value="F:electron transfer activity"/>
    <property type="evidence" value="ECO:0007669"/>
    <property type="project" value="InterPro"/>
</dbReference>
<dbReference type="PANTHER" id="PTHR30529">
    <property type="entry name" value="CYTOCHROME B561"/>
    <property type="match status" value="1"/>
</dbReference>
<protein>
    <recommendedName>
        <fullName evidence="14">Cytochrome b561 bacterial/Ni-hydrogenase domain-containing protein</fullName>
    </recommendedName>
</protein>
<keyword evidence="16" id="KW-1185">Reference proteome</keyword>
<dbReference type="KEGG" id="rhf:EUB48_19220"/>
<evidence type="ECO:0000256" key="11">
    <source>
        <dbReference type="ARBA" id="ARBA00023136"/>
    </source>
</evidence>
<keyword evidence="7" id="KW-0479">Metal-binding</keyword>
<evidence type="ECO:0000256" key="4">
    <source>
        <dbReference type="ARBA" id="ARBA00022475"/>
    </source>
</evidence>
<evidence type="ECO:0000256" key="3">
    <source>
        <dbReference type="ARBA" id="ARBA00022448"/>
    </source>
</evidence>
<accession>A0A515DFL4</accession>
<evidence type="ECO:0000256" key="10">
    <source>
        <dbReference type="ARBA" id="ARBA00023004"/>
    </source>
</evidence>
<evidence type="ECO:0000256" key="9">
    <source>
        <dbReference type="ARBA" id="ARBA00022989"/>
    </source>
</evidence>
<dbReference type="OrthoDB" id="8536275at2"/>
<evidence type="ECO:0000256" key="13">
    <source>
        <dbReference type="SAM" id="Phobius"/>
    </source>
</evidence>
<dbReference type="InterPro" id="IPR052168">
    <property type="entry name" value="Cytochrome_b561_oxidase"/>
</dbReference>
<evidence type="ECO:0000313" key="15">
    <source>
        <dbReference type="EMBL" id="QDL39201.1"/>
    </source>
</evidence>
<dbReference type="GO" id="GO:0046872">
    <property type="term" value="F:metal ion binding"/>
    <property type="evidence" value="ECO:0007669"/>
    <property type="project" value="UniProtKB-KW"/>
</dbReference>
<dbReference type="PANTHER" id="PTHR30529:SF1">
    <property type="entry name" value="CYTOCHROME B561 HOMOLOG 2"/>
    <property type="match status" value="1"/>
</dbReference>
<evidence type="ECO:0000313" key="16">
    <source>
        <dbReference type="Proteomes" id="UP000316798"/>
    </source>
</evidence>
<dbReference type="InterPro" id="IPR011577">
    <property type="entry name" value="Cyt_b561_bac/Ni-Hgenase"/>
</dbReference>
<gene>
    <name evidence="15" type="ORF">EUB48_19220</name>
</gene>
<proteinExistence type="inferred from homology"/>
<keyword evidence="11 13" id="KW-0472">Membrane</keyword>
<keyword evidence="9 13" id="KW-1133">Transmembrane helix</keyword>
<evidence type="ECO:0000256" key="2">
    <source>
        <dbReference type="ARBA" id="ARBA00004651"/>
    </source>
</evidence>
<feature type="transmembrane region" description="Helical" evidence="13">
    <location>
        <begin position="249"/>
        <end position="270"/>
    </location>
</feature>
<feature type="transmembrane region" description="Helical" evidence="13">
    <location>
        <begin position="150"/>
        <end position="171"/>
    </location>
</feature>
<dbReference type="AlphaFoldDB" id="A0A515DFL4"/>
<feature type="domain" description="Cytochrome b561 bacterial/Ni-hydrogenase" evidence="14">
    <location>
        <begin position="113"/>
        <end position="282"/>
    </location>
</feature>
<evidence type="ECO:0000259" key="14">
    <source>
        <dbReference type="Pfam" id="PF01292"/>
    </source>
</evidence>